<feature type="transmembrane region" description="Helical" evidence="9">
    <location>
        <begin position="104"/>
        <end position="123"/>
    </location>
</feature>
<feature type="transmembrane region" description="Helical" evidence="9">
    <location>
        <begin position="359"/>
        <end position="379"/>
    </location>
</feature>
<reference evidence="11" key="2">
    <citation type="journal article" date="2022" name="Microb. Genom.">
        <title>A chromosome-scale genome assembly of the tomato pathogen Cladosporium fulvum reveals a compartmentalized genome architecture and the presence of a dispensable chromosome.</title>
        <authorList>
            <person name="Zaccaron A.Z."/>
            <person name="Chen L.H."/>
            <person name="Samaras A."/>
            <person name="Stergiopoulos I."/>
        </authorList>
    </citation>
    <scope>NUCLEOTIDE SEQUENCE</scope>
    <source>
        <strain evidence="11">Race5_Kim</strain>
    </source>
</reference>
<dbReference type="AlphaFoldDB" id="A0A9Q8PH34"/>
<reference evidence="11" key="1">
    <citation type="submission" date="2021-12" db="EMBL/GenBank/DDBJ databases">
        <authorList>
            <person name="Zaccaron A."/>
            <person name="Stergiopoulos I."/>
        </authorList>
    </citation>
    <scope>NUCLEOTIDE SEQUENCE</scope>
    <source>
        <strain evidence="11">Race5_Kim</strain>
    </source>
</reference>
<dbReference type="Proteomes" id="UP000756132">
    <property type="component" value="Chromosome 9"/>
</dbReference>
<evidence type="ECO:0000256" key="5">
    <source>
        <dbReference type="ARBA" id="ARBA00022989"/>
    </source>
</evidence>
<evidence type="ECO:0000256" key="1">
    <source>
        <dbReference type="ARBA" id="ARBA00004141"/>
    </source>
</evidence>
<protein>
    <submittedName>
        <fullName evidence="11">Quinate permease</fullName>
    </submittedName>
</protein>
<keyword evidence="3 7" id="KW-0813">Transport</keyword>
<evidence type="ECO:0000256" key="4">
    <source>
        <dbReference type="ARBA" id="ARBA00022692"/>
    </source>
</evidence>
<dbReference type="PROSITE" id="PS00217">
    <property type="entry name" value="SUGAR_TRANSPORT_2"/>
    <property type="match status" value="1"/>
</dbReference>
<keyword evidence="6 9" id="KW-0472">Membrane</keyword>
<organism evidence="11 12">
    <name type="scientific">Passalora fulva</name>
    <name type="common">Tomato leaf mold</name>
    <name type="synonym">Cladosporium fulvum</name>
    <dbReference type="NCBI Taxonomy" id="5499"/>
    <lineage>
        <taxon>Eukaryota</taxon>
        <taxon>Fungi</taxon>
        <taxon>Dikarya</taxon>
        <taxon>Ascomycota</taxon>
        <taxon>Pezizomycotina</taxon>
        <taxon>Dothideomycetes</taxon>
        <taxon>Dothideomycetidae</taxon>
        <taxon>Mycosphaerellales</taxon>
        <taxon>Mycosphaerellaceae</taxon>
        <taxon>Fulvia</taxon>
    </lineage>
</organism>
<dbReference type="OMA" id="KEIYGWR"/>
<feature type="transmembrane region" description="Helical" evidence="9">
    <location>
        <begin position="430"/>
        <end position="449"/>
    </location>
</feature>
<dbReference type="InterPro" id="IPR020846">
    <property type="entry name" value="MFS_dom"/>
</dbReference>
<name>A0A9Q8PH34_PASFU</name>
<feature type="transmembrane region" description="Helical" evidence="9">
    <location>
        <begin position="78"/>
        <end position="97"/>
    </location>
</feature>
<feature type="transmembrane region" description="Helical" evidence="9">
    <location>
        <begin position="163"/>
        <end position="184"/>
    </location>
</feature>
<feature type="transmembrane region" description="Helical" evidence="9">
    <location>
        <begin position="461"/>
        <end position="482"/>
    </location>
</feature>
<proteinExistence type="inferred from homology"/>
<dbReference type="NCBIfam" id="TIGR00879">
    <property type="entry name" value="SP"/>
    <property type="match status" value="1"/>
</dbReference>
<dbReference type="InterPro" id="IPR005828">
    <property type="entry name" value="MFS_sugar_transport-like"/>
</dbReference>
<evidence type="ECO:0000256" key="8">
    <source>
        <dbReference type="SAM" id="MobiDB-lite"/>
    </source>
</evidence>
<feature type="transmembrane region" description="Helical" evidence="9">
    <location>
        <begin position="196"/>
        <end position="216"/>
    </location>
</feature>
<dbReference type="GO" id="GO:0016020">
    <property type="term" value="C:membrane"/>
    <property type="evidence" value="ECO:0007669"/>
    <property type="project" value="UniProtKB-SubCell"/>
</dbReference>
<evidence type="ECO:0000256" key="6">
    <source>
        <dbReference type="ARBA" id="ARBA00023136"/>
    </source>
</evidence>
<evidence type="ECO:0000256" key="2">
    <source>
        <dbReference type="ARBA" id="ARBA00010992"/>
    </source>
</evidence>
<feature type="transmembrane region" description="Helical" evidence="9">
    <location>
        <begin position="391"/>
        <end position="418"/>
    </location>
</feature>
<keyword evidence="5 9" id="KW-1133">Transmembrane helix</keyword>
<feature type="region of interest" description="Disordered" evidence="8">
    <location>
        <begin position="503"/>
        <end position="536"/>
    </location>
</feature>
<comment type="subcellular location">
    <subcellularLocation>
        <location evidence="1">Membrane</location>
        <topology evidence="1">Multi-pass membrane protein</topology>
    </subcellularLocation>
</comment>
<keyword evidence="4 9" id="KW-0812">Transmembrane</keyword>
<gene>
    <name evidence="11" type="ORF">CLAFUR5_09372</name>
</gene>
<dbReference type="SUPFAM" id="SSF103473">
    <property type="entry name" value="MFS general substrate transporter"/>
    <property type="match status" value="1"/>
</dbReference>
<comment type="similarity">
    <text evidence="2 7">Belongs to the major facilitator superfamily. Sugar transporter (TC 2.A.1.1) family.</text>
</comment>
<feature type="transmembrane region" description="Helical" evidence="9">
    <location>
        <begin position="328"/>
        <end position="347"/>
    </location>
</feature>
<dbReference type="FunFam" id="1.20.1250.20:FF:000026">
    <property type="entry name" value="MFS quinate transporter QutD"/>
    <property type="match status" value="1"/>
</dbReference>
<evidence type="ECO:0000256" key="7">
    <source>
        <dbReference type="RuleBase" id="RU003346"/>
    </source>
</evidence>
<dbReference type="PROSITE" id="PS50850">
    <property type="entry name" value="MFS"/>
    <property type="match status" value="1"/>
</dbReference>
<dbReference type="InterPro" id="IPR036259">
    <property type="entry name" value="MFS_trans_sf"/>
</dbReference>
<dbReference type="RefSeq" id="XP_047766752.1">
    <property type="nucleotide sequence ID" value="XM_047908520.1"/>
</dbReference>
<feature type="compositionally biased region" description="Basic and acidic residues" evidence="8">
    <location>
        <begin position="505"/>
        <end position="518"/>
    </location>
</feature>
<accession>A0A9Q8PH34</accession>
<dbReference type="PANTHER" id="PTHR48022:SF21">
    <property type="entry name" value="QUINATE TRANSPORTER, PUTATIVE (AFU_ORTHOLOGUE AFUA_6G06960)-RELATED"/>
    <property type="match status" value="1"/>
</dbReference>
<dbReference type="Gene3D" id="1.20.1250.20">
    <property type="entry name" value="MFS general substrate transporter like domains"/>
    <property type="match status" value="1"/>
</dbReference>
<dbReference type="KEGG" id="ffu:CLAFUR5_09372"/>
<dbReference type="Pfam" id="PF00083">
    <property type="entry name" value="Sugar_tr"/>
    <property type="match status" value="1"/>
</dbReference>
<sequence>MGIIEKIIRNDAVKQDPKEIYNFRVFLLCASACFGGMLFGMDTGIIGGVLKLDPFRAKYGLPKAKENPTLSANLEANIVSTLQAGCFLGALVASYLADKLGRRVGLMIAACFATVGAAMQAGATGHFAVMYIGRFVAGVGVGCASMITPLYTSENAPRAIRGALTGMYQFFIVTGVCIAFWINYGMLLHSSGTVQYVVPLALQGLPAIILFFGMFFSSETPRWLARQDRWEESTAVLSRLRNLPTTHDYVQTEIKEMFDQLEYERRLVGGSSAKDLLKEMWTIPGNRKRALITIGLMICQQMTGTNAINYYAPQIFTNLGLTGNAPSLFATGIYGVLKMVGCALFLALAADSLGRRKSLLWTSIAQALCMLYIGIYIRISPPQEGVAIPPAGYVAVVCIYLFAVFFQFGWGPVCWIYVSEIPTARLRAMNVALGAATQWLFNFVVARATPNMIATVGRGGYGAYLIYSSFCFCMFVFTWFLIPETKGISLERMDELFGAVPQSGKEMDLERSSAERGRSIGSDKGGEITVSQVEKS</sequence>
<feature type="transmembrane region" description="Helical" evidence="9">
    <location>
        <begin position="21"/>
        <end position="41"/>
    </location>
</feature>
<feature type="transmembrane region" description="Helical" evidence="9">
    <location>
        <begin position="129"/>
        <end position="151"/>
    </location>
</feature>
<feature type="transmembrane region" description="Helical" evidence="9">
    <location>
        <begin position="290"/>
        <end position="308"/>
    </location>
</feature>
<dbReference type="PROSITE" id="PS00216">
    <property type="entry name" value="SUGAR_TRANSPORT_1"/>
    <property type="match status" value="2"/>
</dbReference>
<dbReference type="InterPro" id="IPR050360">
    <property type="entry name" value="MFS_Sugar_Transporters"/>
</dbReference>
<dbReference type="GeneID" id="71989250"/>
<evidence type="ECO:0000259" key="10">
    <source>
        <dbReference type="PROSITE" id="PS50850"/>
    </source>
</evidence>
<dbReference type="InterPro" id="IPR005829">
    <property type="entry name" value="Sugar_transporter_CS"/>
</dbReference>
<dbReference type="InterPro" id="IPR003663">
    <property type="entry name" value="Sugar/inositol_transpt"/>
</dbReference>
<dbReference type="OrthoDB" id="508119at2759"/>
<dbReference type="GO" id="GO:0005351">
    <property type="term" value="F:carbohydrate:proton symporter activity"/>
    <property type="evidence" value="ECO:0007669"/>
    <property type="project" value="TreeGrafter"/>
</dbReference>
<keyword evidence="12" id="KW-1185">Reference proteome</keyword>
<dbReference type="PRINTS" id="PR00171">
    <property type="entry name" value="SUGRTRNSPORT"/>
</dbReference>
<feature type="domain" description="Major facilitator superfamily (MFS) profile" evidence="10">
    <location>
        <begin position="28"/>
        <end position="486"/>
    </location>
</feature>
<evidence type="ECO:0000313" key="11">
    <source>
        <dbReference type="EMBL" id="UJO22386.1"/>
    </source>
</evidence>
<evidence type="ECO:0000256" key="9">
    <source>
        <dbReference type="SAM" id="Phobius"/>
    </source>
</evidence>
<evidence type="ECO:0000256" key="3">
    <source>
        <dbReference type="ARBA" id="ARBA00022448"/>
    </source>
</evidence>
<dbReference type="PANTHER" id="PTHR48022">
    <property type="entry name" value="PLASTIDIC GLUCOSE TRANSPORTER 4"/>
    <property type="match status" value="1"/>
</dbReference>
<dbReference type="EMBL" id="CP090171">
    <property type="protein sequence ID" value="UJO22386.1"/>
    <property type="molecule type" value="Genomic_DNA"/>
</dbReference>
<evidence type="ECO:0000313" key="12">
    <source>
        <dbReference type="Proteomes" id="UP000756132"/>
    </source>
</evidence>